<feature type="region of interest" description="Disordered" evidence="1">
    <location>
        <begin position="1"/>
        <end position="47"/>
    </location>
</feature>
<dbReference type="Proteomes" id="UP000515165">
    <property type="component" value="Chromosome 6"/>
</dbReference>
<sequence length="93" mass="10232">MSTDVPEAASVEKQKEIKDKVTSPEKAEEAKLQAKSPSGQKPGGSDFLRRQLQNRQNYFDSGNYNKAKAKMNKQLSTAALDRTEVTGDHIPAP</sequence>
<feature type="compositionally biased region" description="Basic and acidic residues" evidence="1">
    <location>
        <begin position="10"/>
        <end position="32"/>
    </location>
</feature>
<dbReference type="AlphaFoldDB" id="A0A6P9FKW3"/>
<keyword evidence="2" id="KW-1185">Reference proteome</keyword>
<evidence type="ECO:0000313" key="3">
    <source>
        <dbReference type="RefSeq" id="XP_035584113.1"/>
    </source>
</evidence>
<dbReference type="RefSeq" id="XP_035584113.1">
    <property type="nucleotide sequence ID" value="XM_035728220.1"/>
</dbReference>
<proteinExistence type="predicted"/>
<organism evidence="2 3">
    <name type="scientific">Zalophus californianus</name>
    <name type="common">California sealion</name>
    <dbReference type="NCBI Taxonomy" id="9704"/>
    <lineage>
        <taxon>Eukaryota</taxon>
        <taxon>Metazoa</taxon>
        <taxon>Chordata</taxon>
        <taxon>Craniata</taxon>
        <taxon>Vertebrata</taxon>
        <taxon>Euteleostomi</taxon>
        <taxon>Mammalia</taxon>
        <taxon>Eutheria</taxon>
        <taxon>Laurasiatheria</taxon>
        <taxon>Carnivora</taxon>
        <taxon>Caniformia</taxon>
        <taxon>Pinnipedia</taxon>
        <taxon>Otariidae</taxon>
        <taxon>Zalophus</taxon>
    </lineage>
</organism>
<dbReference type="KEGG" id="zca:113910138"/>
<protein>
    <submittedName>
        <fullName evidence="3">cAMP-regulated phosphoprotein 19-like</fullName>
    </submittedName>
</protein>
<dbReference type="OrthoDB" id="5949865at2759"/>
<dbReference type="GeneID" id="113910138"/>
<evidence type="ECO:0000313" key="2">
    <source>
        <dbReference type="Proteomes" id="UP000515165"/>
    </source>
</evidence>
<reference evidence="3" key="1">
    <citation type="submission" date="2025-08" db="UniProtKB">
        <authorList>
            <consortium name="RefSeq"/>
        </authorList>
    </citation>
    <scope>IDENTIFICATION</scope>
    <source>
        <tissue evidence="3">Blood</tissue>
    </source>
</reference>
<feature type="region of interest" description="Disordered" evidence="1">
    <location>
        <begin position="73"/>
        <end position="93"/>
    </location>
</feature>
<name>A0A6P9FKW3_ZALCA</name>
<gene>
    <name evidence="3" type="primary">LOC113910138</name>
</gene>
<accession>A0A6P9FKW3</accession>
<evidence type="ECO:0000256" key="1">
    <source>
        <dbReference type="SAM" id="MobiDB-lite"/>
    </source>
</evidence>